<dbReference type="AlphaFoldDB" id="A0A0D7KBE3"/>
<comment type="subcellular location">
    <subcellularLocation>
        <location evidence="1">Periplasm</location>
    </subcellularLocation>
</comment>
<dbReference type="PATRIC" id="fig|80878.5.peg.571"/>
<dbReference type="GO" id="GO:0042918">
    <property type="term" value="P:alkanesulfonate transmembrane transport"/>
    <property type="evidence" value="ECO:0007669"/>
    <property type="project" value="TreeGrafter"/>
</dbReference>
<reference evidence="5 6" key="1">
    <citation type="submission" date="2014-12" db="EMBL/GenBank/DDBJ databases">
        <title>Isolation of bacteria from lake water.</title>
        <authorList>
            <person name="Sheng K.-Y."/>
            <person name="Chin P.-S."/>
            <person name="Chan K.-G."/>
            <person name="Tan G.S."/>
        </authorList>
    </citation>
    <scope>NUCLEOTIDE SEQUENCE [LARGE SCALE GENOMIC DNA]</scope>
    <source>
        <strain evidence="5 6">KY4</strain>
    </source>
</reference>
<dbReference type="Gene3D" id="3.40.190.10">
    <property type="entry name" value="Periplasmic binding protein-like II"/>
    <property type="match status" value="2"/>
</dbReference>
<gene>
    <name evidence="5" type="ORF">RP29_06285</name>
</gene>
<dbReference type="Pfam" id="PF13379">
    <property type="entry name" value="NMT1_2"/>
    <property type="match status" value="1"/>
</dbReference>
<dbReference type="STRING" id="80878.RP29_06285"/>
<dbReference type="OrthoDB" id="9806288at2"/>
<feature type="chain" id="PRO_5002320571" evidence="4">
    <location>
        <begin position="20"/>
        <end position="350"/>
    </location>
</feature>
<dbReference type="PROSITE" id="PS51318">
    <property type="entry name" value="TAT"/>
    <property type="match status" value="1"/>
</dbReference>
<name>A0A0D7KBE3_9BURK</name>
<dbReference type="Proteomes" id="UP000032566">
    <property type="component" value="Unassembled WGS sequence"/>
</dbReference>
<dbReference type="SUPFAM" id="SSF53850">
    <property type="entry name" value="Periplasmic binding protein-like II"/>
    <property type="match status" value="1"/>
</dbReference>
<dbReference type="PANTHER" id="PTHR30024:SF47">
    <property type="entry name" value="TAURINE-BINDING PERIPLASMIC PROTEIN"/>
    <property type="match status" value="1"/>
</dbReference>
<dbReference type="EMBL" id="JXYQ01000017">
    <property type="protein sequence ID" value="KJA11324.1"/>
    <property type="molecule type" value="Genomic_DNA"/>
</dbReference>
<feature type="signal peptide" evidence="4">
    <location>
        <begin position="1"/>
        <end position="19"/>
    </location>
</feature>
<evidence type="ECO:0000256" key="2">
    <source>
        <dbReference type="ARBA" id="ARBA00010742"/>
    </source>
</evidence>
<keyword evidence="3 4" id="KW-0732">Signal</keyword>
<evidence type="ECO:0000256" key="3">
    <source>
        <dbReference type="ARBA" id="ARBA00022729"/>
    </source>
</evidence>
<evidence type="ECO:0000313" key="6">
    <source>
        <dbReference type="Proteomes" id="UP000032566"/>
    </source>
</evidence>
<dbReference type="PANTHER" id="PTHR30024">
    <property type="entry name" value="ALIPHATIC SULFONATES-BINDING PROTEIN-RELATED"/>
    <property type="match status" value="1"/>
</dbReference>
<evidence type="ECO:0000313" key="5">
    <source>
        <dbReference type="EMBL" id="KJA11324.1"/>
    </source>
</evidence>
<sequence length="350" mass="37621">MPRALIRRRTLGIMSAACAAGVFAPLLAARSRAAALGDRLTLGVAGQGEMYHLPVLLAEQLGFFKAEGLDVVLRDFSAGALALQALQDGTVDVVSGAYEHTIRQQLNGYALRSVVLHGRAPQIALGILPRMLPQYESVRDLAGKRIGVSAPGSSTHSFARWILAREGLNPQGATYVSMASATAAMAALRAGQIHALCHSDPIIAQAEQKQGLRVVVDARTIKASHELFGGTMPASCLYAAQPFVQKRPDQVQALVNAMVHALKWLQTAEPADIVKALPASYLATDRPLYLAAFHRIRETFSPNGMMPDDAPAVALRALTLAYPELAATKVDLARTFSNDWVRKARQKFNV</sequence>
<evidence type="ECO:0000256" key="1">
    <source>
        <dbReference type="ARBA" id="ARBA00004418"/>
    </source>
</evidence>
<proteinExistence type="inferred from homology"/>
<organism evidence="5 6">
    <name type="scientific">Acidovorax temperans</name>
    <dbReference type="NCBI Taxonomy" id="80878"/>
    <lineage>
        <taxon>Bacteria</taxon>
        <taxon>Pseudomonadati</taxon>
        <taxon>Pseudomonadota</taxon>
        <taxon>Betaproteobacteria</taxon>
        <taxon>Burkholderiales</taxon>
        <taxon>Comamonadaceae</taxon>
        <taxon>Acidovorax</taxon>
    </lineage>
</organism>
<comment type="caution">
    <text evidence="5">The sequence shown here is derived from an EMBL/GenBank/DDBJ whole genome shotgun (WGS) entry which is preliminary data.</text>
</comment>
<protein>
    <submittedName>
        <fullName evidence="5">ABC transporter substrate-binding protein</fullName>
    </submittedName>
</protein>
<dbReference type="GO" id="GO:0042597">
    <property type="term" value="C:periplasmic space"/>
    <property type="evidence" value="ECO:0007669"/>
    <property type="project" value="UniProtKB-SubCell"/>
</dbReference>
<accession>A0A0D7KBE3</accession>
<evidence type="ECO:0000256" key="4">
    <source>
        <dbReference type="SAM" id="SignalP"/>
    </source>
</evidence>
<comment type="similarity">
    <text evidence="2">Belongs to the bacterial solute-binding protein SsuA/TauA family.</text>
</comment>
<keyword evidence="6" id="KW-1185">Reference proteome</keyword>
<dbReference type="InterPro" id="IPR006311">
    <property type="entry name" value="TAT_signal"/>
</dbReference>